<dbReference type="AlphaFoldDB" id="A0AAE3M9B3"/>
<dbReference type="GO" id="GO:0008236">
    <property type="term" value="F:serine-type peptidase activity"/>
    <property type="evidence" value="ECO:0007669"/>
    <property type="project" value="InterPro"/>
</dbReference>
<dbReference type="Pfam" id="PF03572">
    <property type="entry name" value="Peptidase_S41"/>
    <property type="match status" value="1"/>
</dbReference>
<dbReference type="Gene3D" id="3.90.226.10">
    <property type="entry name" value="2-enoyl-CoA Hydratase, Chain A, domain 1"/>
    <property type="match status" value="1"/>
</dbReference>
<keyword evidence="3" id="KW-1185">Reference proteome</keyword>
<dbReference type="InterPro" id="IPR029045">
    <property type="entry name" value="ClpP/crotonase-like_dom_sf"/>
</dbReference>
<accession>A0AAE3M9B3</accession>
<name>A0AAE3M9B3_9BACT</name>
<proteinExistence type="predicted"/>
<organism evidence="2 3">
    <name type="scientific">Plebeiibacterium sediminum</name>
    <dbReference type="NCBI Taxonomy" id="2992112"/>
    <lineage>
        <taxon>Bacteria</taxon>
        <taxon>Pseudomonadati</taxon>
        <taxon>Bacteroidota</taxon>
        <taxon>Bacteroidia</taxon>
        <taxon>Marinilabiliales</taxon>
        <taxon>Marinilabiliaceae</taxon>
        <taxon>Plebeiibacterium</taxon>
    </lineage>
</organism>
<gene>
    <name evidence="2" type="ORF">OM075_24490</name>
</gene>
<dbReference type="SUPFAM" id="SSF52096">
    <property type="entry name" value="ClpP/crotonase"/>
    <property type="match status" value="1"/>
</dbReference>
<dbReference type="EMBL" id="JAPDPJ010000148">
    <property type="protein sequence ID" value="MCW3789641.1"/>
    <property type="molecule type" value="Genomic_DNA"/>
</dbReference>
<evidence type="ECO:0000259" key="1">
    <source>
        <dbReference type="Pfam" id="PF03572"/>
    </source>
</evidence>
<feature type="domain" description="Tail specific protease" evidence="1">
    <location>
        <begin position="162"/>
        <end position="259"/>
    </location>
</feature>
<sequence length="316" mass="36214">MWFKDGYYPILIPENGQDIKGKKLIAINKHLINEVVDSLSTLIGETNEALLKKQFPNYVTHIALLEYFKFLQNDTIQLIFQGENGDKSSLIYSKDIRNNILKYGMPKMLQTNTSPLYWSNMDKIFWMEIIDSENILYVGYNKCFGKEVATLCGYKNVENLPSFQEFTQRLFSCIDTSSFDKLIFDLRLNAGGSSIQGTKLIDELAKYDVINTKGKLFVVIGRRTYSSGLINALDFKNKTEAILVGESTSGKPNHYGEVKQFQLPKSGININYSSDYFKYLKEDPNSLCPDIYVEPTYNDFENGEDPVLKIILEYED</sequence>
<evidence type="ECO:0000313" key="2">
    <source>
        <dbReference type="EMBL" id="MCW3789641.1"/>
    </source>
</evidence>
<dbReference type="InterPro" id="IPR005151">
    <property type="entry name" value="Tail-specific_protease"/>
</dbReference>
<evidence type="ECO:0000313" key="3">
    <source>
        <dbReference type="Proteomes" id="UP001209229"/>
    </source>
</evidence>
<comment type="caution">
    <text evidence="2">The sequence shown here is derived from an EMBL/GenBank/DDBJ whole genome shotgun (WGS) entry which is preliminary data.</text>
</comment>
<reference evidence="2" key="1">
    <citation type="submission" date="2022-10" db="EMBL/GenBank/DDBJ databases">
        <authorList>
            <person name="Yu W.X."/>
        </authorList>
    </citation>
    <scope>NUCLEOTIDE SEQUENCE</scope>
    <source>
        <strain evidence="2">AAT</strain>
    </source>
</reference>
<protein>
    <submittedName>
        <fullName evidence="2">S41 family peptidase</fullName>
    </submittedName>
</protein>
<dbReference type="RefSeq" id="WP_301193189.1">
    <property type="nucleotide sequence ID" value="NZ_JAPDPJ010000148.1"/>
</dbReference>
<dbReference type="GO" id="GO:0006508">
    <property type="term" value="P:proteolysis"/>
    <property type="evidence" value="ECO:0007669"/>
    <property type="project" value="InterPro"/>
</dbReference>
<dbReference type="Proteomes" id="UP001209229">
    <property type="component" value="Unassembled WGS sequence"/>
</dbReference>